<feature type="transmembrane region" description="Helical" evidence="7">
    <location>
        <begin position="283"/>
        <end position="304"/>
    </location>
</feature>
<evidence type="ECO:0000313" key="11">
    <source>
        <dbReference type="EMBL" id="KIE09334.1"/>
    </source>
</evidence>
<dbReference type="AlphaFoldDB" id="A0A0C1QUZ9"/>
<evidence type="ECO:0000256" key="4">
    <source>
        <dbReference type="ARBA" id="ARBA00023136"/>
    </source>
</evidence>
<evidence type="ECO:0000313" key="12">
    <source>
        <dbReference type="Proteomes" id="UP000029738"/>
    </source>
</evidence>
<evidence type="ECO:0000256" key="7">
    <source>
        <dbReference type="SAM" id="Phobius"/>
    </source>
</evidence>
<dbReference type="InterPro" id="IPR003945">
    <property type="entry name" value="NU5C-like"/>
</dbReference>
<dbReference type="InterPro" id="IPR001750">
    <property type="entry name" value="ND/Mrp_TM"/>
</dbReference>
<dbReference type="PRINTS" id="PR01434">
    <property type="entry name" value="NADHDHGNASE5"/>
</dbReference>
<dbReference type="OrthoDB" id="9807568at2"/>
<dbReference type="GO" id="GO:0008137">
    <property type="term" value="F:NADH dehydrogenase (ubiquinone) activity"/>
    <property type="evidence" value="ECO:0007669"/>
    <property type="project" value="InterPro"/>
</dbReference>
<feature type="transmembrane region" description="Helical" evidence="7">
    <location>
        <begin position="490"/>
        <end position="510"/>
    </location>
</feature>
<feature type="transmembrane region" description="Helical" evidence="7">
    <location>
        <begin position="39"/>
        <end position="62"/>
    </location>
</feature>
<sequence>MASFLLESVWLIPCYSLVGSCLAIFWSPGIIRRTGPRPAGYINLVMTFLSFVHAALAFPATWNQVPYEVSIPWLSTAGLNLSIDVSVSSASVGAIIVITGLNFLAQIFAIGYMEMDWGWARFYALLGLFEAGLCALVLCNSLFFSYVILEILTLGTYLLVGLWFSQPLVVTGARDAFLTKRVGDLFLLMGVLAIWSVAGTWNYTDLARWAETADVNPVFLTLTCLALIAGPMGKCAQFPLHLWLDEAMEGPIPSTILRNSVVVATGAWVLIKLQPVLTLSPVASSAMVAIGAVTALGGSLIAIAQIDIKRCLSYSVSAYMGLVFIAVGTQQDEAALLLVLTHALAAALLVMSTGSVVWNSITQDVTLLGGLWSRRPVSGIAYVVGILGLIGFPPLGGFWALLKLASGLWETHPWLVGIIIVVNALTGFSLTREFSLIFGGKPKQMSERSPEVSWQMALPTIVLFAFNLHLPLVLQSLSLLPDWATLNKDVALLLIWSSIFGCSISGVMYLSNIIAKPIRFPVKILQDLLAHDFYTPKLYRGSIVLSVDLISKLADIIDRFVFDGIVNLVGLISILSGQGLKYSTSGQTQFYAFTVLLGVGVLGALMSWEYWGVHFMNLFF</sequence>
<dbReference type="InterPro" id="IPR001516">
    <property type="entry name" value="Proton_antipo_N"/>
</dbReference>
<dbReference type="PANTHER" id="PTHR42829">
    <property type="entry name" value="NADH-UBIQUINONE OXIDOREDUCTASE CHAIN 5"/>
    <property type="match status" value="1"/>
</dbReference>
<keyword evidence="12" id="KW-1185">Reference proteome</keyword>
<dbReference type="GO" id="GO:0015990">
    <property type="term" value="P:electron transport coupled proton transport"/>
    <property type="evidence" value="ECO:0007669"/>
    <property type="project" value="TreeGrafter"/>
</dbReference>
<dbReference type="RefSeq" id="WP_038077927.1">
    <property type="nucleotide sequence ID" value="NZ_JHEG04000001.1"/>
</dbReference>
<evidence type="ECO:0000256" key="1">
    <source>
        <dbReference type="ARBA" id="ARBA00004127"/>
    </source>
</evidence>
<feature type="domain" description="NADH:quinone oxidoreductase/Mrp antiporter transmembrane" evidence="8">
    <location>
        <begin position="140"/>
        <end position="424"/>
    </location>
</feature>
<keyword evidence="3 7" id="KW-1133">Transmembrane helix</keyword>
<feature type="transmembrane region" description="Helical" evidence="7">
    <location>
        <begin position="590"/>
        <end position="611"/>
    </location>
</feature>
<comment type="caution">
    <text evidence="11">The sequence shown here is derived from an EMBL/GenBank/DDBJ whole genome shotgun (WGS) entry which is preliminary data.</text>
</comment>
<evidence type="ECO:0000256" key="2">
    <source>
        <dbReference type="ARBA" id="ARBA00022692"/>
    </source>
</evidence>
<reference evidence="10" key="2">
    <citation type="submission" date="2019-11" db="EMBL/GenBank/DDBJ databases">
        <title>Improved Assembly of Tolypothrix boutellei genome.</title>
        <authorList>
            <person name="Sarangi A.N."/>
            <person name="Mukherjee M."/>
            <person name="Ghosh S."/>
            <person name="Singh D."/>
            <person name="Das A."/>
            <person name="Kant S."/>
            <person name="Prusty A."/>
            <person name="Tripathy S."/>
        </authorList>
    </citation>
    <scope>NUCLEOTIDE SEQUENCE</scope>
    <source>
        <strain evidence="10">VB521301</strain>
    </source>
</reference>
<dbReference type="EMBL" id="JHEG02000058">
    <property type="protein sequence ID" value="KIE09334.1"/>
    <property type="molecule type" value="Genomic_DNA"/>
</dbReference>
<feature type="transmembrane region" description="Helical" evidence="7">
    <location>
        <begin position="414"/>
        <end position="431"/>
    </location>
</feature>
<accession>A0A0C1QUZ9</accession>
<evidence type="ECO:0000259" key="9">
    <source>
        <dbReference type="Pfam" id="PF00662"/>
    </source>
</evidence>
<feature type="transmembrane region" description="Helical" evidence="7">
    <location>
        <begin position="335"/>
        <end position="358"/>
    </location>
</feature>
<gene>
    <name evidence="11" type="ORF">DA73_0233800</name>
    <name evidence="10" type="ORF">DA73_0400005100</name>
</gene>
<feature type="transmembrane region" description="Helical" evidence="7">
    <location>
        <begin position="6"/>
        <end position="27"/>
    </location>
</feature>
<protein>
    <submittedName>
        <fullName evidence="11">NAD(P)H-quinone oxidoreductase subunit F</fullName>
    </submittedName>
</protein>
<dbReference type="GO" id="GO:0042773">
    <property type="term" value="P:ATP synthesis coupled electron transport"/>
    <property type="evidence" value="ECO:0007669"/>
    <property type="project" value="InterPro"/>
</dbReference>
<proteinExistence type="predicted"/>
<dbReference type="EMBL" id="JHEG04000001">
    <property type="protein sequence ID" value="KAF3884903.1"/>
    <property type="molecule type" value="Genomic_DNA"/>
</dbReference>
<dbReference type="STRING" id="1479485.DA73_0233800"/>
<comment type="subcellular location">
    <subcellularLocation>
        <location evidence="1">Endomembrane system</location>
        <topology evidence="1">Multi-pass membrane protein</topology>
    </subcellularLocation>
    <subcellularLocation>
        <location evidence="6">Membrane</location>
        <topology evidence="6">Multi-pass membrane protein</topology>
    </subcellularLocation>
</comment>
<keyword evidence="4 7" id="KW-0472">Membrane</keyword>
<dbReference type="GO" id="GO:0003954">
    <property type="term" value="F:NADH dehydrogenase activity"/>
    <property type="evidence" value="ECO:0007669"/>
    <property type="project" value="TreeGrafter"/>
</dbReference>
<name>A0A0C1QUZ9_9CYAN</name>
<dbReference type="GO" id="GO:0012505">
    <property type="term" value="C:endomembrane system"/>
    <property type="evidence" value="ECO:0007669"/>
    <property type="project" value="UniProtKB-SubCell"/>
</dbReference>
<feature type="transmembrane region" description="Helical" evidence="7">
    <location>
        <begin position="379"/>
        <end position="402"/>
    </location>
</feature>
<evidence type="ECO:0000259" key="8">
    <source>
        <dbReference type="Pfam" id="PF00361"/>
    </source>
</evidence>
<evidence type="ECO:0000313" key="10">
    <source>
        <dbReference type="EMBL" id="KAF3884903.1"/>
    </source>
</evidence>
<dbReference type="Pfam" id="PF00361">
    <property type="entry name" value="Proton_antipo_M"/>
    <property type="match status" value="1"/>
</dbReference>
<keyword evidence="2 6" id="KW-0812">Transmembrane</keyword>
<dbReference type="Proteomes" id="UP000029738">
    <property type="component" value="Unassembled WGS sequence"/>
</dbReference>
<dbReference type="NCBIfam" id="TIGR01960">
    <property type="entry name" value="ndhF3_CO2"/>
    <property type="match status" value="1"/>
</dbReference>
<dbReference type="Gene3D" id="1.20.5.2700">
    <property type="match status" value="1"/>
</dbReference>
<dbReference type="InterPro" id="IPR010217">
    <property type="entry name" value="NU5C2"/>
</dbReference>
<feature type="transmembrane region" description="Helical" evidence="7">
    <location>
        <begin position="452"/>
        <end position="470"/>
    </location>
</feature>
<feature type="transmembrane region" description="Helical" evidence="7">
    <location>
        <begin position="90"/>
        <end position="110"/>
    </location>
</feature>
<feature type="domain" description="NADH-Ubiquinone oxidoreductase (complex I) chain 5 N-terminal" evidence="9">
    <location>
        <begin position="73"/>
        <end position="123"/>
    </location>
</feature>
<dbReference type="NCBIfam" id="NF005633">
    <property type="entry name" value="PRK07390.1"/>
    <property type="match status" value="1"/>
</dbReference>
<evidence type="ECO:0000256" key="3">
    <source>
        <dbReference type="ARBA" id="ARBA00022989"/>
    </source>
</evidence>
<feature type="transmembrane region" description="Helical" evidence="7">
    <location>
        <begin position="122"/>
        <end position="148"/>
    </location>
</feature>
<feature type="transmembrane region" description="Helical" evidence="7">
    <location>
        <begin position="311"/>
        <end position="329"/>
    </location>
</feature>
<dbReference type="Pfam" id="PF00662">
    <property type="entry name" value="Proton_antipo_N"/>
    <property type="match status" value="1"/>
</dbReference>
<dbReference type="PANTHER" id="PTHR42829:SF2">
    <property type="entry name" value="NADH-UBIQUINONE OXIDOREDUCTASE CHAIN 5"/>
    <property type="match status" value="1"/>
</dbReference>
<dbReference type="GO" id="GO:0016020">
    <property type="term" value="C:membrane"/>
    <property type="evidence" value="ECO:0007669"/>
    <property type="project" value="UniProtKB-SubCell"/>
</dbReference>
<organism evidence="11">
    <name type="scientific">Tolypothrix bouteillei VB521301</name>
    <dbReference type="NCBI Taxonomy" id="1479485"/>
    <lineage>
        <taxon>Bacteria</taxon>
        <taxon>Bacillati</taxon>
        <taxon>Cyanobacteriota</taxon>
        <taxon>Cyanophyceae</taxon>
        <taxon>Nostocales</taxon>
        <taxon>Tolypothrichaceae</taxon>
        <taxon>Tolypothrix</taxon>
    </lineage>
</organism>
<comment type="function">
    <text evidence="5">NDH-1 shuttles electrons from NAD(P)H, via FMN and iron-sulfur (Fe-S) centers, to quinones in the respiratory chain. The immediate electron acceptor for the enzyme in this species is believed to be plastoquinone. Couples the redox reaction to proton translocation (for every two electrons transferred, four hydrogen ions are translocated across the cytoplasmic membrane), and thus conserves the redox energy in a proton gradient.</text>
</comment>
<feature type="transmembrane region" description="Helical" evidence="7">
    <location>
        <begin position="185"/>
        <end position="203"/>
    </location>
</feature>
<evidence type="ECO:0000256" key="5">
    <source>
        <dbReference type="ARBA" id="ARBA00025624"/>
    </source>
</evidence>
<evidence type="ECO:0000256" key="6">
    <source>
        <dbReference type="RuleBase" id="RU000320"/>
    </source>
</evidence>
<reference evidence="11" key="1">
    <citation type="journal article" date="2015" name="Genome Announc.">
        <title>Draft Genome Sequence of Tolypothrix boutellei Strain VB521301.</title>
        <authorList>
            <person name="Chandrababunaidu M.M."/>
            <person name="Singh D."/>
            <person name="Sen D."/>
            <person name="Bhan S."/>
            <person name="Das S."/>
            <person name="Gupta A."/>
            <person name="Adhikary S.P."/>
            <person name="Tripathy S."/>
        </authorList>
    </citation>
    <scope>NUCLEOTIDE SEQUENCE</scope>
    <source>
        <strain evidence="11">VB521301</strain>
    </source>
</reference>